<reference evidence="17 19" key="1">
    <citation type="journal article" date="2012" name="Nature">
        <title>Algal genomes reveal evolutionary mosaicism and the fate of nucleomorphs.</title>
        <authorList>
            <consortium name="DOE Joint Genome Institute"/>
            <person name="Curtis B.A."/>
            <person name="Tanifuji G."/>
            <person name="Burki F."/>
            <person name="Gruber A."/>
            <person name="Irimia M."/>
            <person name="Maruyama S."/>
            <person name="Arias M.C."/>
            <person name="Ball S.G."/>
            <person name="Gile G.H."/>
            <person name="Hirakawa Y."/>
            <person name="Hopkins J.F."/>
            <person name="Kuo A."/>
            <person name="Rensing S.A."/>
            <person name="Schmutz J."/>
            <person name="Symeonidi A."/>
            <person name="Elias M."/>
            <person name="Eveleigh R.J."/>
            <person name="Herman E.K."/>
            <person name="Klute M.J."/>
            <person name="Nakayama T."/>
            <person name="Obornik M."/>
            <person name="Reyes-Prieto A."/>
            <person name="Armbrust E.V."/>
            <person name="Aves S.J."/>
            <person name="Beiko R.G."/>
            <person name="Coutinho P."/>
            <person name="Dacks J.B."/>
            <person name="Durnford D.G."/>
            <person name="Fast N.M."/>
            <person name="Green B.R."/>
            <person name="Grisdale C.J."/>
            <person name="Hempel F."/>
            <person name="Henrissat B."/>
            <person name="Hoppner M.P."/>
            <person name="Ishida K."/>
            <person name="Kim E."/>
            <person name="Koreny L."/>
            <person name="Kroth P.G."/>
            <person name="Liu Y."/>
            <person name="Malik S.B."/>
            <person name="Maier U.G."/>
            <person name="McRose D."/>
            <person name="Mock T."/>
            <person name="Neilson J.A."/>
            <person name="Onodera N.T."/>
            <person name="Poole A.M."/>
            <person name="Pritham E.J."/>
            <person name="Richards T.A."/>
            <person name="Rocap G."/>
            <person name="Roy S.W."/>
            <person name="Sarai C."/>
            <person name="Schaack S."/>
            <person name="Shirato S."/>
            <person name="Slamovits C.H."/>
            <person name="Spencer D.F."/>
            <person name="Suzuki S."/>
            <person name="Worden A.Z."/>
            <person name="Zauner S."/>
            <person name="Barry K."/>
            <person name="Bell C."/>
            <person name="Bharti A.K."/>
            <person name="Crow J.A."/>
            <person name="Grimwood J."/>
            <person name="Kramer R."/>
            <person name="Lindquist E."/>
            <person name="Lucas S."/>
            <person name="Salamov A."/>
            <person name="McFadden G.I."/>
            <person name="Lane C.E."/>
            <person name="Keeling P.J."/>
            <person name="Gray M.W."/>
            <person name="Grigoriev I.V."/>
            <person name="Archibald J.M."/>
        </authorList>
    </citation>
    <scope>NUCLEOTIDE SEQUENCE</scope>
    <source>
        <strain evidence="17 19">CCMP2712</strain>
    </source>
</reference>
<feature type="coiled-coil region" evidence="10">
    <location>
        <begin position="910"/>
        <end position="989"/>
    </location>
</feature>
<dbReference type="OrthoDB" id="1678912at2759"/>
<feature type="region of interest" description="Disordered" evidence="11">
    <location>
        <begin position="814"/>
        <end position="835"/>
    </location>
</feature>
<protein>
    <recommendedName>
        <fullName evidence="3">[histone H3]-trimethyl-L-lysine(9) demethylase</fullName>
        <ecNumber evidence="3">1.14.11.66</ecNumber>
    </recommendedName>
</protein>
<dbReference type="Pfam" id="PF02373">
    <property type="entry name" value="JmjC"/>
    <property type="match status" value="1"/>
</dbReference>
<dbReference type="InterPro" id="IPR003349">
    <property type="entry name" value="JmjN"/>
</dbReference>
<evidence type="ECO:0000259" key="14">
    <source>
        <dbReference type="PROSITE" id="PS51183"/>
    </source>
</evidence>
<comment type="catalytic activity">
    <reaction evidence="8">
        <text>N(6),N(6),N(6)-trimethyl-L-lysyl(9)-[histone H3] + 2 2-oxoglutarate + 2 O2 = N(6)-methyl-L-lysyl(9)-[histone H3] + 2 formaldehyde + 2 succinate + 2 CO2</text>
        <dbReference type="Rhea" id="RHEA:60200"/>
        <dbReference type="Rhea" id="RHEA-COMP:15538"/>
        <dbReference type="Rhea" id="RHEA-COMP:15542"/>
        <dbReference type="ChEBI" id="CHEBI:15379"/>
        <dbReference type="ChEBI" id="CHEBI:16526"/>
        <dbReference type="ChEBI" id="CHEBI:16810"/>
        <dbReference type="ChEBI" id="CHEBI:16842"/>
        <dbReference type="ChEBI" id="CHEBI:30031"/>
        <dbReference type="ChEBI" id="CHEBI:61929"/>
        <dbReference type="ChEBI" id="CHEBI:61961"/>
        <dbReference type="EC" id="1.14.11.66"/>
    </reaction>
</comment>
<evidence type="ECO:0000256" key="4">
    <source>
        <dbReference type="ARBA" id="ARBA00022723"/>
    </source>
</evidence>
<reference evidence="19" key="2">
    <citation type="submission" date="2012-11" db="EMBL/GenBank/DDBJ databases">
        <authorList>
            <person name="Kuo A."/>
            <person name="Curtis B.A."/>
            <person name="Tanifuji G."/>
            <person name="Burki F."/>
            <person name="Gruber A."/>
            <person name="Irimia M."/>
            <person name="Maruyama S."/>
            <person name="Arias M.C."/>
            <person name="Ball S.G."/>
            <person name="Gile G.H."/>
            <person name="Hirakawa Y."/>
            <person name="Hopkins J.F."/>
            <person name="Rensing S.A."/>
            <person name="Schmutz J."/>
            <person name="Symeonidi A."/>
            <person name="Elias M."/>
            <person name="Eveleigh R.J."/>
            <person name="Herman E.K."/>
            <person name="Klute M.J."/>
            <person name="Nakayama T."/>
            <person name="Obornik M."/>
            <person name="Reyes-Prieto A."/>
            <person name="Armbrust E.V."/>
            <person name="Aves S.J."/>
            <person name="Beiko R.G."/>
            <person name="Coutinho P."/>
            <person name="Dacks J.B."/>
            <person name="Durnford D.G."/>
            <person name="Fast N.M."/>
            <person name="Green B.R."/>
            <person name="Grisdale C."/>
            <person name="Hempe F."/>
            <person name="Henrissat B."/>
            <person name="Hoppner M.P."/>
            <person name="Ishida K.-I."/>
            <person name="Kim E."/>
            <person name="Koreny L."/>
            <person name="Kroth P.G."/>
            <person name="Liu Y."/>
            <person name="Malik S.-B."/>
            <person name="Maier U.G."/>
            <person name="McRose D."/>
            <person name="Mock T."/>
            <person name="Neilson J.A."/>
            <person name="Onodera N.T."/>
            <person name="Poole A.M."/>
            <person name="Pritham E.J."/>
            <person name="Richards T.A."/>
            <person name="Rocap G."/>
            <person name="Roy S.W."/>
            <person name="Sarai C."/>
            <person name="Schaack S."/>
            <person name="Shirato S."/>
            <person name="Slamovits C.H."/>
            <person name="Spencer D.F."/>
            <person name="Suzuki S."/>
            <person name="Worden A.Z."/>
            <person name="Zauner S."/>
            <person name="Barry K."/>
            <person name="Bell C."/>
            <person name="Bharti A.K."/>
            <person name="Crow J.A."/>
            <person name="Grimwood J."/>
            <person name="Kramer R."/>
            <person name="Lindquist E."/>
            <person name="Lucas S."/>
            <person name="Salamov A."/>
            <person name="McFadden G.I."/>
            <person name="Lane C.E."/>
            <person name="Keeling P.J."/>
            <person name="Gray M.W."/>
            <person name="Grigoriev I.V."/>
            <person name="Archibald J.M."/>
        </authorList>
    </citation>
    <scope>NUCLEOTIDE SEQUENCE</scope>
    <source>
        <strain evidence="19">CCMP2712</strain>
    </source>
</reference>
<dbReference type="OMA" id="SRMVLWA"/>
<evidence type="ECO:0000256" key="10">
    <source>
        <dbReference type="SAM" id="Coils"/>
    </source>
</evidence>
<dbReference type="GeneID" id="17308948"/>
<sequence>MQDQRRSGETMSSMEEGGIGAKEFDYTTYYNVPECPVFRPTAREFQNPSKYIESIADKVRPFGICKIVPPESWKPPFMLNRKTFSFRTRVQHVNYLDGQARQRLIFVENLCRYMSRIGRPLERLPTVGSATLDVCRLFREVVSRKGMVAVTGGKLWSEVARAMGFEAPFGAALKMHYGRILFEYEKYKHPELNEVKQEEIAEEAMEGHEGEEAKASEEQKKKRRKRKVEADSSSPVRITRGRKAEEESSSVNGKEADPTRMEGGAAAGEEEEQRDGGCAKITAASDPVVKVEEEEEEEAVEKVAEPRTPEDSQVKQEEDKDEEILIQEKKEKQEEKEIETARGGKQEEAGAAMEMDTEKKKGNDSEDEDAEDYEFGYHDGNVYSLQGYKKMADSWKETFFERSIKSITQDETERMYWRVLDHPETAVEVEYGSELHTTIHGSAFPTAGNPRNPLDNTSANSAYSRSAWNLNNLNSCTLLSYVKEDIPGVISPWIYAGMCFSTFCWHNEDHYLYSINYLWEGEPKQWYGVSGEEADAFEQAAREYAPELFLQEPDVLFRLVTMIPPSYLKQKGVNVFRARQEAGEFMLTFPRAYHGGFNMGYNLAESCNFALTDWIPWGCMSDFRYRELARPQVFSTCAFLVSLAQDCKTVAASVWAHPELTRYFRTEKARALLLLSQGLSSRRTMEHHEFGGILTNVLHGKAGGGGSFFEGKRVCNGRVKRLNLSMQEFRRRRDEAQRDECFHCKGSTFLFQVRCSCGKKEVSCVWHADSLCECALSKRILEERFSEEEMKDLLAEEKARADAPKEWSIRSAAAAGGGRDDGQNEPSDPAEDGGAEKRRRCLQAVELEGAEVLAGLVGEFAGLGFTSSEHKKLVGKLELVRWRKRLPPLPGASGCLGHALVTLHAGRITMKELKELLAVAEEKKIACEELNKLRDSLARASLLLSKIVKARSKRSNMQSLRAILEEARKEEEEEDIKVEIEEVKELRTDLEQCDLWVKKIRSFSFCRGGGGGGGGGEQHPEKPTLSELEGLQNLYYGLNIFVDAFDIIRAPIQEGQEETLRVTVDEAAALRSKVEEYQRWWEVTNPLVERAMKDETVPDALALQQELRAAHETLSSLGMRGRELELEEDTLFSETRRRILSSLPAACVCGKLVKEEEAMRCAECSHKAGGAFKPCTSGDWVHLCCAKRAEGVLFVDEERKEPVAGVPPPAVPRKGVKCSMCKLAAGQLVTCSVSGCRIKFHLYCALSCRLRERRKGFACWKHSSEEEEVYCICRQGYEEGEFMIECDHCKEWFHGSCVGVEEEAAEEWETWTCDKCRATAEPDELA</sequence>
<evidence type="ECO:0000313" key="18">
    <source>
        <dbReference type="EnsemblProtists" id="EKX52046"/>
    </source>
</evidence>
<feature type="domain" description="ARID" evidence="13">
    <location>
        <begin position="100"/>
        <end position="189"/>
    </location>
</feature>
<dbReference type="InterPro" id="IPR011011">
    <property type="entry name" value="Znf_FYVE_PHD"/>
</dbReference>
<dbReference type="KEGG" id="gtt:GUITHDRAFT_101954"/>
<keyword evidence="10" id="KW-0175">Coiled coil</keyword>
<dbReference type="PROSITE" id="PS51184">
    <property type="entry name" value="JMJC"/>
    <property type="match status" value="1"/>
</dbReference>
<feature type="compositionally biased region" description="Basic and acidic residues" evidence="11">
    <location>
        <begin position="300"/>
        <end position="318"/>
    </location>
</feature>
<dbReference type="SMART" id="SM01014">
    <property type="entry name" value="ARID"/>
    <property type="match status" value="1"/>
</dbReference>
<evidence type="ECO:0000259" key="15">
    <source>
        <dbReference type="PROSITE" id="PS51184"/>
    </source>
</evidence>
<dbReference type="STRING" id="905079.L1JU00"/>
<evidence type="ECO:0000259" key="13">
    <source>
        <dbReference type="PROSITE" id="PS51011"/>
    </source>
</evidence>
<dbReference type="Gene3D" id="2.60.120.650">
    <property type="entry name" value="Cupin"/>
    <property type="match status" value="1"/>
</dbReference>
<dbReference type="Pfam" id="PF01388">
    <property type="entry name" value="ARID"/>
    <property type="match status" value="1"/>
</dbReference>
<dbReference type="GO" id="GO:0140684">
    <property type="term" value="F:histone H3K9me2/H3K9me3 demethylase activity"/>
    <property type="evidence" value="ECO:0007669"/>
    <property type="project" value="UniProtKB-EC"/>
</dbReference>
<dbReference type="Pfam" id="PF02928">
    <property type="entry name" value="zf-C5HC2"/>
    <property type="match status" value="1"/>
</dbReference>
<feature type="region of interest" description="Disordered" evidence="11">
    <location>
        <begin position="203"/>
        <end position="371"/>
    </location>
</feature>
<dbReference type="eggNOG" id="KOG1246">
    <property type="taxonomic scope" value="Eukaryota"/>
</dbReference>
<dbReference type="SMART" id="SM00545">
    <property type="entry name" value="JmjN"/>
    <property type="match status" value="1"/>
</dbReference>
<feature type="domain" description="JmjC" evidence="15">
    <location>
        <begin position="462"/>
        <end position="626"/>
    </location>
</feature>
<keyword evidence="4" id="KW-0479">Metal-binding</keyword>
<dbReference type="InterPro" id="IPR019787">
    <property type="entry name" value="Znf_PHD-finger"/>
</dbReference>
<dbReference type="Pfam" id="PF13832">
    <property type="entry name" value="zf-HC5HC2H_2"/>
    <property type="match status" value="1"/>
</dbReference>
<dbReference type="PROSITE" id="PS51805">
    <property type="entry name" value="EPHD"/>
    <property type="match status" value="1"/>
</dbReference>
<feature type="domain" description="PHD-type" evidence="16">
    <location>
        <begin position="1158"/>
        <end position="1263"/>
    </location>
</feature>
<feature type="domain" description="JmjN" evidence="14">
    <location>
        <begin position="35"/>
        <end position="76"/>
    </location>
</feature>
<dbReference type="GO" id="GO:0003677">
    <property type="term" value="F:DNA binding"/>
    <property type="evidence" value="ECO:0007669"/>
    <property type="project" value="InterPro"/>
</dbReference>
<evidence type="ECO:0000313" key="17">
    <source>
        <dbReference type="EMBL" id="EKX52046.1"/>
    </source>
</evidence>
<keyword evidence="7" id="KW-0539">Nucleus</keyword>
<dbReference type="PaxDb" id="55529-EKX52046"/>
<dbReference type="EnsemblProtists" id="EKX52046">
    <property type="protein sequence ID" value="EKX52046"/>
    <property type="gene ID" value="GUITHDRAFT_101954"/>
</dbReference>
<dbReference type="SUPFAM" id="SSF51197">
    <property type="entry name" value="Clavaminate synthase-like"/>
    <property type="match status" value="1"/>
</dbReference>
<evidence type="ECO:0000256" key="8">
    <source>
        <dbReference type="ARBA" id="ARBA00049349"/>
    </source>
</evidence>
<dbReference type="PANTHER" id="PTHR10694">
    <property type="entry name" value="LYSINE-SPECIFIC DEMETHYLASE"/>
    <property type="match status" value="1"/>
</dbReference>
<reference evidence="18" key="3">
    <citation type="submission" date="2015-06" db="UniProtKB">
        <authorList>
            <consortium name="EnsemblProtists"/>
        </authorList>
    </citation>
    <scope>IDENTIFICATION</scope>
</reference>
<dbReference type="HOGENOM" id="CLU_259480_0_0_1"/>
<evidence type="ECO:0000256" key="6">
    <source>
        <dbReference type="ARBA" id="ARBA00022833"/>
    </source>
</evidence>
<dbReference type="InterPro" id="IPR013083">
    <property type="entry name" value="Znf_RING/FYVE/PHD"/>
</dbReference>
<organism evidence="17">
    <name type="scientific">Guillardia theta (strain CCMP2712)</name>
    <name type="common">Cryptophyte</name>
    <dbReference type="NCBI Taxonomy" id="905079"/>
    <lineage>
        <taxon>Eukaryota</taxon>
        <taxon>Cryptophyceae</taxon>
        <taxon>Pyrenomonadales</taxon>
        <taxon>Geminigeraceae</taxon>
        <taxon>Guillardia</taxon>
    </lineage>
</organism>
<evidence type="ECO:0000259" key="16">
    <source>
        <dbReference type="PROSITE" id="PS51805"/>
    </source>
</evidence>
<dbReference type="PROSITE" id="PS50016">
    <property type="entry name" value="ZF_PHD_2"/>
    <property type="match status" value="1"/>
</dbReference>
<evidence type="ECO:0000256" key="3">
    <source>
        <dbReference type="ARBA" id="ARBA00012900"/>
    </source>
</evidence>
<dbReference type="CDD" id="cd16100">
    <property type="entry name" value="ARID"/>
    <property type="match status" value="1"/>
</dbReference>
<evidence type="ECO:0000256" key="11">
    <source>
        <dbReference type="SAM" id="MobiDB-lite"/>
    </source>
</evidence>
<accession>L1JU00</accession>
<dbReference type="RefSeq" id="XP_005839026.1">
    <property type="nucleotide sequence ID" value="XM_005838969.1"/>
</dbReference>
<proteinExistence type="inferred from homology"/>
<dbReference type="Pfam" id="PF02375">
    <property type="entry name" value="JmjN"/>
    <property type="match status" value="1"/>
</dbReference>
<dbReference type="InterPro" id="IPR019786">
    <property type="entry name" value="Zinc_finger_PHD-type_CS"/>
</dbReference>
<comment type="similarity">
    <text evidence="2">Belongs to the JHDM3 histone demethylase family.</text>
</comment>
<dbReference type="Proteomes" id="UP000011087">
    <property type="component" value="Unassembled WGS sequence"/>
</dbReference>
<dbReference type="Gene3D" id="1.10.150.60">
    <property type="entry name" value="ARID DNA-binding domain"/>
    <property type="match status" value="1"/>
</dbReference>
<dbReference type="InterPro" id="IPR003347">
    <property type="entry name" value="JmjC_dom"/>
</dbReference>
<dbReference type="GO" id="GO:0000785">
    <property type="term" value="C:chromatin"/>
    <property type="evidence" value="ECO:0007669"/>
    <property type="project" value="TreeGrafter"/>
</dbReference>
<dbReference type="InterPro" id="IPR001606">
    <property type="entry name" value="ARID_dom"/>
</dbReference>
<dbReference type="InterPro" id="IPR036431">
    <property type="entry name" value="ARID_dom_sf"/>
</dbReference>
<feature type="domain" description="PHD-type" evidence="12">
    <location>
        <begin position="1268"/>
        <end position="1319"/>
    </location>
</feature>
<dbReference type="SMART" id="SM00249">
    <property type="entry name" value="PHD"/>
    <property type="match status" value="2"/>
</dbReference>
<dbReference type="InterPro" id="IPR034732">
    <property type="entry name" value="EPHD"/>
</dbReference>
<evidence type="ECO:0000256" key="7">
    <source>
        <dbReference type="ARBA" id="ARBA00023242"/>
    </source>
</evidence>
<dbReference type="SMART" id="SM00558">
    <property type="entry name" value="JmjC"/>
    <property type="match status" value="1"/>
</dbReference>
<dbReference type="PROSITE" id="PS51183">
    <property type="entry name" value="JMJN"/>
    <property type="match status" value="1"/>
</dbReference>
<dbReference type="Gene3D" id="3.30.40.10">
    <property type="entry name" value="Zinc/RING finger domain, C3HC4 (zinc finger)"/>
    <property type="match status" value="1"/>
</dbReference>
<dbReference type="eggNOG" id="KOG1080">
    <property type="taxonomic scope" value="Eukaryota"/>
</dbReference>
<evidence type="ECO:0000256" key="1">
    <source>
        <dbReference type="ARBA" id="ARBA00004123"/>
    </source>
</evidence>
<keyword evidence="6" id="KW-0862">Zinc</keyword>
<dbReference type="eggNOG" id="KOG1633">
    <property type="taxonomic scope" value="Eukaryota"/>
</dbReference>
<comment type="subcellular location">
    <subcellularLocation>
        <location evidence="1">Nucleus</location>
    </subcellularLocation>
</comment>
<dbReference type="InterPro" id="IPR004198">
    <property type="entry name" value="Znf_C5HC2"/>
</dbReference>
<name>L1JU00_GUITC</name>
<dbReference type="PROSITE" id="PS51011">
    <property type="entry name" value="ARID"/>
    <property type="match status" value="1"/>
</dbReference>
<evidence type="ECO:0000256" key="9">
    <source>
        <dbReference type="PROSITE-ProRule" id="PRU00146"/>
    </source>
</evidence>
<dbReference type="GO" id="GO:0005634">
    <property type="term" value="C:nucleus"/>
    <property type="evidence" value="ECO:0007669"/>
    <property type="project" value="UniProtKB-SubCell"/>
</dbReference>
<dbReference type="GO" id="GO:0008270">
    <property type="term" value="F:zinc ion binding"/>
    <property type="evidence" value="ECO:0007669"/>
    <property type="project" value="UniProtKB-KW"/>
</dbReference>
<evidence type="ECO:0000259" key="12">
    <source>
        <dbReference type="PROSITE" id="PS50016"/>
    </source>
</evidence>
<dbReference type="PROSITE" id="PS01359">
    <property type="entry name" value="ZF_PHD_1"/>
    <property type="match status" value="1"/>
</dbReference>
<keyword evidence="5 9" id="KW-0863">Zinc-finger</keyword>
<gene>
    <name evidence="17" type="ORF">GUITHDRAFT_101954</name>
</gene>
<evidence type="ECO:0000313" key="19">
    <source>
        <dbReference type="Proteomes" id="UP000011087"/>
    </source>
</evidence>
<dbReference type="SMART" id="SM00501">
    <property type="entry name" value="BRIGHT"/>
    <property type="match status" value="1"/>
</dbReference>
<keyword evidence="19" id="KW-1185">Reference proteome</keyword>
<dbReference type="SUPFAM" id="SSF57903">
    <property type="entry name" value="FYVE/PHD zinc finger"/>
    <property type="match status" value="1"/>
</dbReference>
<dbReference type="InterPro" id="IPR001965">
    <property type="entry name" value="Znf_PHD"/>
</dbReference>
<feature type="compositionally biased region" description="Basic and acidic residues" evidence="11">
    <location>
        <begin position="326"/>
        <end position="348"/>
    </location>
</feature>
<dbReference type="EMBL" id="JH992973">
    <property type="protein sequence ID" value="EKX52046.1"/>
    <property type="molecule type" value="Genomic_DNA"/>
</dbReference>
<dbReference type="GO" id="GO:0010468">
    <property type="term" value="P:regulation of gene expression"/>
    <property type="evidence" value="ECO:0007669"/>
    <property type="project" value="TreeGrafter"/>
</dbReference>
<dbReference type="SUPFAM" id="SSF46774">
    <property type="entry name" value="ARID-like"/>
    <property type="match status" value="1"/>
</dbReference>
<dbReference type="Pfam" id="PF00628">
    <property type="entry name" value="PHD"/>
    <property type="match status" value="1"/>
</dbReference>
<dbReference type="EC" id="1.14.11.66" evidence="3"/>
<feature type="compositionally biased region" description="Basic and acidic residues" evidence="11">
    <location>
        <begin position="203"/>
        <end position="220"/>
    </location>
</feature>
<evidence type="ECO:0000256" key="2">
    <source>
        <dbReference type="ARBA" id="ARBA00009711"/>
    </source>
</evidence>
<evidence type="ECO:0000256" key="5">
    <source>
        <dbReference type="ARBA" id="ARBA00022771"/>
    </source>
</evidence>